<feature type="transmembrane region" description="Helical" evidence="8">
    <location>
        <begin position="133"/>
        <end position="153"/>
    </location>
</feature>
<evidence type="ECO:0000256" key="3">
    <source>
        <dbReference type="ARBA" id="ARBA00022448"/>
    </source>
</evidence>
<evidence type="ECO:0000256" key="5">
    <source>
        <dbReference type="ARBA" id="ARBA00022692"/>
    </source>
</evidence>
<dbReference type="InterPro" id="IPR037294">
    <property type="entry name" value="ABC_BtuC-like"/>
</dbReference>
<evidence type="ECO:0000256" key="8">
    <source>
        <dbReference type="SAM" id="Phobius"/>
    </source>
</evidence>
<feature type="transmembrane region" description="Helical" evidence="8">
    <location>
        <begin position="322"/>
        <end position="341"/>
    </location>
</feature>
<dbReference type="AlphaFoldDB" id="A0AA37BRJ6"/>
<feature type="transmembrane region" description="Helical" evidence="8">
    <location>
        <begin position="54"/>
        <end position="73"/>
    </location>
</feature>
<evidence type="ECO:0000256" key="4">
    <source>
        <dbReference type="ARBA" id="ARBA00022475"/>
    </source>
</evidence>
<comment type="subcellular location">
    <subcellularLocation>
        <location evidence="1">Cell membrane</location>
        <topology evidence="1">Multi-pass membrane protein</topology>
    </subcellularLocation>
</comment>
<reference evidence="9" key="2">
    <citation type="submission" date="2022-09" db="EMBL/GenBank/DDBJ databases">
        <authorList>
            <person name="Sun Q."/>
            <person name="Ohkuma M."/>
        </authorList>
    </citation>
    <scope>NUCLEOTIDE SEQUENCE</scope>
    <source>
        <strain evidence="9">JCM 13583</strain>
    </source>
</reference>
<dbReference type="FunFam" id="1.10.3470.10:FF:000001">
    <property type="entry name" value="Vitamin B12 ABC transporter permease BtuC"/>
    <property type="match status" value="1"/>
</dbReference>
<keyword evidence="6 8" id="KW-1133">Transmembrane helix</keyword>
<feature type="transmembrane region" description="Helical" evidence="8">
    <location>
        <begin position="106"/>
        <end position="127"/>
    </location>
</feature>
<protein>
    <submittedName>
        <fullName evidence="9">ABC transporter permease</fullName>
    </submittedName>
</protein>
<feature type="transmembrane region" description="Helical" evidence="8">
    <location>
        <begin position="255"/>
        <end position="283"/>
    </location>
</feature>
<dbReference type="PANTHER" id="PTHR30472:SF25">
    <property type="entry name" value="ABC TRANSPORTER PERMEASE PROTEIN MJ0876-RELATED"/>
    <property type="match status" value="1"/>
</dbReference>
<keyword evidence="7 8" id="KW-0472">Membrane</keyword>
<dbReference type="SUPFAM" id="SSF81345">
    <property type="entry name" value="ABC transporter involved in vitamin B12 uptake, BtuC"/>
    <property type="match status" value="1"/>
</dbReference>
<evidence type="ECO:0000313" key="10">
    <source>
        <dbReference type="Proteomes" id="UP000632195"/>
    </source>
</evidence>
<feature type="transmembrane region" description="Helical" evidence="8">
    <location>
        <begin position="13"/>
        <end position="33"/>
    </location>
</feature>
<evidence type="ECO:0000256" key="6">
    <source>
        <dbReference type="ARBA" id="ARBA00022989"/>
    </source>
</evidence>
<evidence type="ECO:0000256" key="1">
    <source>
        <dbReference type="ARBA" id="ARBA00004651"/>
    </source>
</evidence>
<dbReference type="GO" id="GO:0005886">
    <property type="term" value="C:plasma membrane"/>
    <property type="evidence" value="ECO:0007669"/>
    <property type="project" value="UniProtKB-SubCell"/>
</dbReference>
<dbReference type="PANTHER" id="PTHR30472">
    <property type="entry name" value="FERRIC ENTEROBACTIN TRANSPORT SYSTEM PERMEASE PROTEIN"/>
    <property type="match status" value="1"/>
</dbReference>
<dbReference type="InterPro" id="IPR000522">
    <property type="entry name" value="ABC_transptr_permease_BtuC"/>
</dbReference>
<evidence type="ECO:0000313" key="9">
    <source>
        <dbReference type="EMBL" id="GGM74956.1"/>
    </source>
</evidence>
<feature type="transmembrane region" description="Helical" evidence="8">
    <location>
        <begin position="165"/>
        <end position="185"/>
    </location>
</feature>
<proteinExistence type="inferred from homology"/>
<comment type="caution">
    <text evidence="9">The sequence shown here is derived from an EMBL/GenBank/DDBJ whole genome shotgun (WGS) entry which is preliminary data.</text>
</comment>
<keyword evidence="3" id="KW-0813">Transport</keyword>
<dbReference type="CDD" id="cd06550">
    <property type="entry name" value="TM_ABC_iron-siderophores_like"/>
    <property type="match status" value="1"/>
</dbReference>
<sequence>MRYVSLDSVALRGATYIIPPLALVALSVLSLIIGSIRIPASTTFRIVGSQIPGISSYIHATWPRAYYIIVVYLREPEVIGSLVVGASLGVGGAVIQSVFRNPITEPYIIGISSGAALGAVIAFVSGITVFGIYSLQVLAFVFSIAVVSAVYLFSFRGGRAPPTYLLLAGIAISLFTSSMVALLLYTRPALENEAYFWLLGSINGITWGELRPVTVVVVLCMAAAFSMNRSLDALQLGDQHAHSIGVRVERVRATAIAVTTLSVSAVVSVSGLIGFVGLIVPHISRILYGGTNSKVIPYSAVFGAMFLLVAEDVSKMVLPGEVIPIGIVTGIVGVPFFLYLVRRVVHGTAR</sequence>
<name>A0AA37BRJ6_9ARCH</name>
<reference evidence="9" key="1">
    <citation type="journal article" date="2014" name="Int. J. Syst. Evol. Microbiol.">
        <title>Complete genome sequence of Corynebacterium casei LMG S-19264T (=DSM 44701T), isolated from a smear-ripened cheese.</title>
        <authorList>
            <consortium name="US DOE Joint Genome Institute (JGI-PGF)"/>
            <person name="Walter F."/>
            <person name="Albersmeier A."/>
            <person name="Kalinowski J."/>
            <person name="Ruckert C."/>
        </authorList>
    </citation>
    <scope>NUCLEOTIDE SEQUENCE</scope>
    <source>
        <strain evidence="9">JCM 13583</strain>
    </source>
</reference>
<dbReference type="Pfam" id="PF01032">
    <property type="entry name" value="FecCD"/>
    <property type="match status" value="1"/>
</dbReference>
<keyword evidence="5 8" id="KW-0812">Transmembrane</keyword>
<dbReference type="Gene3D" id="1.10.3470.10">
    <property type="entry name" value="ABC transporter involved in vitamin B12 uptake, BtuC"/>
    <property type="match status" value="1"/>
</dbReference>
<feature type="transmembrane region" description="Helical" evidence="8">
    <location>
        <begin position="79"/>
        <end position="99"/>
    </location>
</feature>
<feature type="transmembrane region" description="Helical" evidence="8">
    <location>
        <begin position="205"/>
        <end position="225"/>
    </location>
</feature>
<comment type="similarity">
    <text evidence="2">Belongs to the binding-protein-dependent transport system permease family. FecCD subfamily.</text>
</comment>
<accession>A0AA37BRJ6</accession>
<keyword evidence="4" id="KW-1003">Cell membrane</keyword>
<dbReference type="Proteomes" id="UP000632195">
    <property type="component" value="Unassembled WGS sequence"/>
</dbReference>
<dbReference type="GO" id="GO:0022857">
    <property type="term" value="F:transmembrane transporter activity"/>
    <property type="evidence" value="ECO:0007669"/>
    <property type="project" value="InterPro"/>
</dbReference>
<evidence type="ECO:0000256" key="7">
    <source>
        <dbReference type="ARBA" id="ARBA00023136"/>
    </source>
</evidence>
<evidence type="ECO:0000256" key="2">
    <source>
        <dbReference type="ARBA" id="ARBA00007935"/>
    </source>
</evidence>
<dbReference type="EMBL" id="BMNY01000001">
    <property type="protein sequence ID" value="GGM74956.1"/>
    <property type="molecule type" value="Genomic_DNA"/>
</dbReference>
<dbReference type="RefSeq" id="WP_188681001.1">
    <property type="nucleotide sequence ID" value="NZ_BMNY01000001.1"/>
</dbReference>
<gene>
    <name evidence="9" type="ORF">GCM10007108_11140</name>
</gene>
<organism evidence="9 10">
    <name type="scientific">Thermogymnomonas acidicola</name>
    <dbReference type="NCBI Taxonomy" id="399579"/>
    <lineage>
        <taxon>Archaea</taxon>
        <taxon>Methanobacteriati</taxon>
        <taxon>Thermoplasmatota</taxon>
        <taxon>Thermoplasmata</taxon>
        <taxon>Thermoplasmatales</taxon>
        <taxon>Thermogymnomonas</taxon>
    </lineage>
</organism>
<keyword evidence="10" id="KW-1185">Reference proteome</keyword>